<keyword evidence="8 10" id="KW-0131">Cell cycle</keyword>
<dbReference type="EMBL" id="BGZJ01000001">
    <property type="protein sequence ID" value="GBO92886.1"/>
    <property type="molecule type" value="Genomic_DNA"/>
</dbReference>
<evidence type="ECO:0000313" key="12">
    <source>
        <dbReference type="EMBL" id="GBO92886.1"/>
    </source>
</evidence>
<proteinExistence type="inferred from homology"/>
<evidence type="ECO:0000256" key="7">
    <source>
        <dbReference type="ARBA" id="ARBA00023295"/>
    </source>
</evidence>
<dbReference type="PROSITE" id="PS00775">
    <property type="entry name" value="GLYCOSYL_HYDROL_F3"/>
    <property type="match status" value="1"/>
</dbReference>
<comment type="function">
    <text evidence="10">Plays a role in peptidoglycan recycling by cleaving the terminal beta-1,4-linked N-acetylglucosamine (GlcNAc) from peptide-linked peptidoglycan fragments, giving rise to free GlcNAc, anhydro-N-acetylmuramic acid and anhydro-N-acetylmuramic acid-linked peptides.</text>
</comment>
<evidence type="ECO:0000256" key="5">
    <source>
        <dbReference type="ARBA" id="ARBA00022960"/>
    </source>
</evidence>
<dbReference type="UniPathway" id="UPA00544"/>
<dbReference type="GO" id="GO:0009252">
    <property type="term" value="P:peptidoglycan biosynthetic process"/>
    <property type="evidence" value="ECO:0007669"/>
    <property type="project" value="UniProtKB-KW"/>
</dbReference>
<comment type="pathway">
    <text evidence="10">Cell wall biogenesis; peptidoglycan recycling.</text>
</comment>
<sequence>MLGPVVMDVSGTTLTEDDRRRIASPLVGMVILFTRNFENPEQLRALCREIHEAKPGVLISVDHEGGRVQRFRDGFTRLPALAQYGRMYEHDAGEAIRASWSHGYVLAAELLAHGVDFSFAPDLDLDWGHSCVIGHRSFSRSPKVVAELALAMIDGMHAAGMATCGKHFPGHGWANADSHKELPEDTRFQAEIIGQDAKPYAWLGSALDSVMTAHVMYPDVDAIPATFSSRWLQDVLREKCGFQGVIFSDDLAMGGALGLGGIVQRAEAALRAGCDALILCNDAAQTDDLLSGLEWKATPQFAARASRLSPRRAIESMESLQSDPVYVDAKKRVPATDADLVDWEE</sequence>
<keyword evidence="5 10" id="KW-0133">Cell shape</keyword>
<dbReference type="NCBIfam" id="NF003740">
    <property type="entry name" value="PRK05337.1"/>
    <property type="match status" value="1"/>
</dbReference>
<comment type="caution">
    <text evidence="12">The sequence shown here is derived from an EMBL/GenBank/DDBJ whole genome shotgun (WGS) entry which is preliminary data.</text>
</comment>
<dbReference type="InterPro" id="IPR036962">
    <property type="entry name" value="Glyco_hydro_3_N_sf"/>
</dbReference>
<dbReference type="InterPro" id="IPR050226">
    <property type="entry name" value="NagZ_Beta-hexosaminidase"/>
</dbReference>
<evidence type="ECO:0000259" key="11">
    <source>
        <dbReference type="Pfam" id="PF00933"/>
    </source>
</evidence>
<evidence type="ECO:0000313" key="13">
    <source>
        <dbReference type="Proteomes" id="UP000266091"/>
    </source>
</evidence>
<accession>A0A388S9G4</accession>
<dbReference type="PANTHER" id="PTHR30480:SF13">
    <property type="entry name" value="BETA-HEXOSAMINIDASE"/>
    <property type="match status" value="1"/>
</dbReference>
<evidence type="ECO:0000256" key="1">
    <source>
        <dbReference type="ARBA" id="ARBA00001231"/>
    </source>
</evidence>
<feature type="active site" description="Nucleophile" evidence="10">
    <location>
        <position position="249"/>
    </location>
</feature>
<dbReference type="Pfam" id="PF00933">
    <property type="entry name" value="Glyco_hydro_3"/>
    <property type="match status" value="1"/>
</dbReference>
<dbReference type="EC" id="3.2.1.52" evidence="10"/>
<dbReference type="SUPFAM" id="SSF51445">
    <property type="entry name" value="(Trans)glycosidases"/>
    <property type="match status" value="1"/>
</dbReference>
<dbReference type="InterPro" id="IPR001764">
    <property type="entry name" value="Glyco_hydro_3_N"/>
</dbReference>
<keyword evidence="9 10" id="KW-0961">Cell wall biogenesis/degradation</keyword>
<dbReference type="PANTHER" id="PTHR30480">
    <property type="entry name" value="BETA-HEXOSAMINIDASE-RELATED"/>
    <property type="match status" value="1"/>
</dbReference>
<dbReference type="InterPro" id="IPR022956">
    <property type="entry name" value="Beta_hexosaminidase_bac"/>
</dbReference>
<dbReference type="GO" id="GO:0009254">
    <property type="term" value="P:peptidoglycan turnover"/>
    <property type="evidence" value="ECO:0007669"/>
    <property type="project" value="UniProtKB-UniRule"/>
</dbReference>
<feature type="binding site" evidence="10">
    <location>
        <position position="70"/>
    </location>
    <ligand>
        <name>substrate</name>
    </ligand>
</feature>
<evidence type="ECO:0000256" key="8">
    <source>
        <dbReference type="ARBA" id="ARBA00023306"/>
    </source>
</evidence>
<evidence type="ECO:0000256" key="2">
    <source>
        <dbReference type="ARBA" id="ARBA00022490"/>
    </source>
</evidence>
<gene>
    <name evidence="10 12" type="primary">nagZ</name>
    <name evidence="12" type="ORF">MESMUL_02400</name>
</gene>
<feature type="binding site" evidence="10">
    <location>
        <position position="62"/>
    </location>
    <ligand>
        <name>substrate</name>
    </ligand>
</feature>
<keyword evidence="3 10" id="KW-0132">Cell division</keyword>
<dbReference type="GO" id="GO:0005975">
    <property type="term" value="P:carbohydrate metabolic process"/>
    <property type="evidence" value="ECO:0007669"/>
    <property type="project" value="InterPro"/>
</dbReference>
<comment type="similarity">
    <text evidence="10">Belongs to the glycosyl hydrolase 3 family. NagZ subfamily.</text>
</comment>
<keyword evidence="4 10" id="KW-0378">Hydrolase</keyword>
<dbReference type="InterPro" id="IPR019800">
    <property type="entry name" value="Glyco_hydro_3_AS"/>
</dbReference>
<dbReference type="AlphaFoldDB" id="A0A388S9G4"/>
<keyword evidence="13" id="KW-1185">Reference proteome</keyword>
<keyword evidence="2 10" id="KW-0963">Cytoplasm</keyword>
<dbReference type="HAMAP" id="MF_00364">
    <property type="entry name" value="NagZ"/>
    <property type="match status" value="1"/>
</dbReference>
<reference evidence="12 13" key="1">
    <citation type="journal article" date="2018" name="Int. J. Syst. Evol. Microbiol.">
        <title>Mesosutterella multiformis gen. nov., sp. nov., a member of the family Sutterellaceae and Sutterella megalosphaeroides sp. nov., isolated from human faeces.</title>
        <authorList>
            <person name="Sakamoto M."/>
            <person name="Ikeyama N."/>
            <person name="Kunihiro T."/>
            <person name="Iino T."/>
            <person name="Yuki M."/>
            <person name="Ohkuma M."/>
        </authorList>
    </citation>
    <scope>NUCLEOTIDE SEQUENCE [LARGE SCALE GENOMIC DNA]</scope>
    <source>
        <strain evidence="12 13">4NBBH2</strain>
    </source>
</reference>
<organism evidence="12 13">
    <name type="scientific">Mesosutterella multiformis</name>
    <dbReference type="NCBI Taxonomy" id="2259133"/>
    <lineage>
        <taxon>Bacteria</taxon>
        <taxon>Pseudomonadati</taxon>
        <taxon>Pseudomonadota</taxon>
        <taxon>Betaproteobacteria</taxon>
        <taxon>Burkholderiales</taxon>
        <taxon>Sutterellaceae</taxon>
        <taxon>Mesosutterella</taxon>
    </lineage>
</organism>
<evidence type="ECO:0000256" key="10">
    <source>
        <dbReference type="HAMAP-Rule" id="MF_00364"/>
    </source>
</evidence>
<feature type="binding site" evidence="10">
    <location>
        <position position="136"/>
    </location>
    <ligand>
        <name>substrate</name>
    </ligand>
</feature>
<dbReference type="InterPro" id="IPR017853">
    <property type="entry name" value="GH"/>
</dbReference>
<keyword evidence="6 10" id="KW-0573">Peptidoglycan synthesis</keyword>
<protein>
    <recommendedName>
        <fullName evidence="10">Beta-hexosaminidase</fullName>
        <ecNumber evidence="10">3.2.1.52</ecNumber>
    </recommendedName>
    <alternativeName>
        <fullName evidence="10">Beta-N-acetylhexosaminidase</fullName>
    </alternativeName>
    <alternativeName>
        <fullName evidence="10">N-acetyl-beta-glucosaminidase</fullName>
    </alternativeName>
</protein>
<comment type="subcellular location">
    <subcellularLocation>
        <location evidence="10">Cytoplasm</location>
    </subcellularLocation>
</comment>
<feature type="domain" description="Glycoside hydrolase family 3 N-terminal" evidence="11">
    <location>
        <begin position="14"/>
        <end position="285"/>
    </location>
</feature>
<comment type="catalytic activity">
    <reaction evidence="1 10">
        <text>Hydrolysis of terminal non-reducing N-acetyl-D-hexosamine residues in N-acetyl-beta-D-hexosaminides.</text>
        <dbReference type="EC" id="3.2.1.52"/>
    </reaction>
</comment>
<dbReference type="GO" id="GO:0005737">
    <property type="term" value="C:cytoplasm"/>
    <property type="evidence" value="ECO:0007669"/>
    <property type="project" value="UniProtKB-SubCell"/>
</dbReference>
<feature type="active site" description="Proton donor/acceptor" evidence="10">
    <location>
        <position position="179"/>
    </location>
</feature>
<name>A0A388S9G4_9BURK</name>
<dbReference type="GO" id="GO:0051301">
    <property type="term" value="P:cell division"/>
    <property type="evidence" value="ECO:0007669"/>
    <property type="project" value="UniProtKB-KW"/>
</dbReference>
<feature type="binding site" evidence="10">
    <location>
        <begin position="166"/>
        <end position="167"/>
    </location>
    <ligand>
        <name>substrate</name>
    </ligand>
</feature>
<keyword evidence="7 10" id="KW-0326">Glycosidase</keyword>
<evidence type="ECO:0000256" key="4">
    <source>
        <dbReference type="ARBA" id="ARBA00022801"/>
    </source>
</evidence>
<evidence type="ECO:0000256" key="9">
    <source>
        <dbReference type="ARBA" id="ARBA00023316"/>
    </source>
</evidence>
<dbReference type="Proteomes" id="UP000266091">
    <property type="component" value="Unassembled WGS sequence"/>
</dbReference>
<dbReference type="GO" id="GO:0008360">
    <property type="term" value="P:regulation of cell shape"/>
    <property type="evidence" value="ECO:0007669"/>
    <property type="project" value="UniProtKB-KW"/>
</dbReference>
<dbReference type="GO" id="GO:0004563">
    <property type="term" value="F:beta-N-acetylhexosaminidase activity"/>
    <property type="evidence" value="ECO:0007669"/>
    <property type="project" value="UniProtKB-UniRule"/>
</dbReference>
<dbReference type="Gene3D" id="3.20.20.300">
    <property type="entry name" value="Glycoside hydrolase, family 3, N-terminal domain"/>
    <property type="match status" value="1"/>
</dbReference>
<evidence type="ECO:0000256" key="6">
    <source>
        <dbReference type="ARBA" id="ARBA00022984"/>
    </source>
</evidence>
<dbReference type="GO" id="GO:0071555">
    <property type="term" value="P:cell wall organization"/>
    <property type="evidence" value="ECO:0007669"/>
    <property type="project" value="UniProtKB-KW"/>
</dbReference>
<evidence type="ECO:0000256" key="3">
    <source>
        <dbReference type="ARBA" id="ARBA00022618"/>
    </source>
</evidence>
<feature type="site" description="Important for catalytic activity" evidence="10">
    <location>
        <position position="177"/>
    </location>
</feature>